<comment type="cofactor">
    <cofactor evidence="9">
        <name>FAD</name>
        <dbReference type="ChEBI" id="CHEBI:57692"/>
    </cofactor>
    <text evidence="9">Binds 1 FAD per subunit.</text>
</comment>
<dbReference type="RefSeq" id="WP_047259775.1">
    <property type="nucleotide sequence ID" value="NZ_CP011546.1"/>
</dbReference>
<keyword evidence="6" id="KW-1015">Disulfide bond</keyword>
<dbReference type="EMBL" id="CP011546">
    <property type="protein sequence ID" value="AKK11343.1"/>
    <property type="molecule type" value="Genomic_DNA"/>
</dbReference>
<dbReference type="Pfam" id="PF02852">
    <property type="entry name" value="Pyr_redox_dim"/>
    <property type="match status" value="1"/>
</dbReference>
<feature type="disulfide bond" description="Redox-active" evidence="10">
    <location>
        <begin position="43"/>
        <end position="48"/>
    </location>
</feature>
<evidence type="ECO:0000256" key="4">
    <source>
        <dbReference type="ARBA" id="ARBA00022857"/>
    </source>
</evidence>
<dbReference type="Pfam" id="PF07992">
    <property type="entry name" value="Pyr_redox_2"/>
    <property type="match status" value="1"/>
</dbReference>
<evidence type="ECO:0000313" key="15">
    <source>
        <dbReference type="Proteomes" id="UP000035548"/>
    </source>
</evidence>
<evidence type="ECO:0000256" key="6">
    <source>
        <dbReference type="ARBA" id="ARBA00023157"/>
    </source>
</evidence>
<dbReference type="GO" id="GO:0003955">
    <property type="term" value="F:NAD(P)H dehydrogenase (quinone) activity"/>
    <property type="evidence" value="ECO:0007669"/>
    <property type="project" value="TreeGrafter"/>
</dbReference>
<evidence type="ECO:0000313" key="14">
    <source>
        <dbReference type="EMBL" id="AKK11343.1"/>
    </source>
</evidence>
<evidence type="ECO:0000256" key="5">
    <source>
        <dbReference type="ARBA" id="ARBA00023002"/>
    </source>
</evidence>
<dbReference type="Gene3D" id="3.50.50.60">
    <property type="entry name" value="FAD/NAD(P)-binding domain"/>
    <property type="match status" value="2"/>
</dbReference>
<organism evidence="14 15">
    <name type="scientific">Corynebacterium uterequi</name>
    <dbReference type="NCBI Taxonomy" id="1072256"/>
    <lineage>
        <taxon>Bacteria</taxon>
        <taxon>Bacillati</taxon>
        <taxon>Actinomycetota</taxon>
        <taxon>Actinomycetes</taxon>
        <taxon>Mycobacteriales</taxon>
        <taxon>Corynebacteriaceae</taxon>
        <taxon>Corynebacterium</taxon>
    </lineage>
</organism>
<keyword evidence="4" id="KW-0521">NADP</keyword>
<comment type="similarity">
    <text evidence="1 11">Belongs to the class-I pyridine nucleotide-disulfide oxidoreductase family.</text>
</comment>
<dbReference type="InterPro" id="IPR012999">
    <property type="entry name" value="Pyr_OxRdtase_I_AS"/>
</dbReference>
<sequence length="462" mass="50188">MTAVDAHYDLIIIGTGSGNSLPNDDFADKKIAIVEKGRFGGTCLNVGCIPTKMYVYAAEQAYKAAHSEHLNIHTSYEGADWDRIVDRVFAQRIDLIAAGGEAYRRGEETPNIDVYDGHARFVAPRTITTAQGPEERTISGDQIVIATGSRPFILPVIADSGVRYHTNEDIMRLEKQPESLIILGGGVIAAEFAHVFSALGTAVTIINRSPLLKNLDSDISGRFNDIMADRMDTRIGRTVTAASESDDGISLTLDDGSTVTAEALLVALGRTPNGDQMALETAGIDMHDDGRIVVDDYGRTTADGVWALGDVSSPYQLKHVANAEARAVQHNLLHPDDLQAMPHDHVPAAIFSHPQIATVGLTEDQARATGRELTIKVQNYGDVAYGWAMEDHEGIVKLIADKNTGELLGAHFLGEQASTLIQQLITIMAYRIDVRDVARRQYWIHPALPEVTENALLGLQFS</sequence>
<evidence type="ECO:0000259" key="12">
    <source>
        <dbReference type="Pfam" id="PF02852"/>
    </source>
</evidence>
<evidence type="ECO:0000256" key="8">
    <source>
        <dbReference type="PIRSR" id="PIRSR000350-2"/>
    </source>
</evidence>
<dbReference type="InterPro" id="IPR017817">
    <property type="entry name" value="Mycothione_reductase"/>
</dbReference>
<feature type="binding site" evidence="9">
    <location>
        <begin position="184"/>
        <end position="191"/>
    </location>
    <ligand>
        <name>NAD(+)</name>
        <dbReference type="ChEBI" id="CHEBI:57540"/>
    </ligand>
</feature>
<accession>A0A0G3HHE0</accession>
<dbReference type="Proteomes" id="UP000035548">
    <property type="component" value="Chromosome"/>
</dbReference>
<dbReference type="KEGG" id="cut:CUTER_06770"/>
<feature type="binding site" evidence="9">
    <location>
        <position position="52"/>
    </location>
    <ligand>
        <name>FAD</name>
        <dbReference type="ChEBI" id="CHEBI:57692"/>
    </ligand>
</feature>
<keyword evidence="9" id="KW-0547">Nucleotide-binding</keyword>
<feature type="domain" description="FAD/NAD(P)-binding" evidence="13">
    <location>
        <begin position="8"/>
        <end position="324"/>
    </location>
</feature>
<evidence type="ECO:0000256" key="1">
    <source>
        <dbReference type="ARBA" id="ARBA00007532"/>
    </source>
</evidence>
<evidence type="ECO:0000256" key="9">
    <source>
        <dbReference type="PIRSR" id="PIRSR000350-3"/>
    </source>
</evidence>
<dbReference type="PRINTS" id="PR00411">
    <property type="entry name" value="PNDRDTASEI"/>
</dbReference>
<dbReference type="PANTHER" id="PTHR43014">
    <property type="entry name" value="MERCURIC REDUCTASE"/>
    <property type="match status" value="1"/>
</dbReference>
<evidence type="ECO:0000259" key="13">
    <source>
        <dbReference type="Pfam" id="PF07992"/>
    </source>
</evidence>
<dbReference type="NCBIfam" id="TIGR03452">
    <property type="entry name" value="mycothione_red"/>
    <property type="match status" value="1"/>
</dbReference>
<dbReference type="InterPro" id="IPR004099">
    <property type="entry name" value="Pyr_nucl-diS_OxRdtase_dimer"/>
</dbReference>
<dbReference type="PANTHER" id="PTHR43014:SF4">
    <property type="entry name" value="PYRIDINE NUCLEOTIDE-DISULFIDE OXIDOREDUCTASE RCLA-RELATED"/>
    <property type="match status" value="1"/>
</dbReference>
<feature type="binding site" evidence="9">
    <location>
        <position position="310"/>
    </location>
    <ligand>
        <name>FAD</name>
        <dbReference type="ChEBI" id="CHEBI:57692"/>
    </ligand>
</feature>
<gene>
    <name evidence="14" type="primary">mtr</name>
    <name evidence="14" type="ORF">CUTER_06770</name>
</gene>
<dbReference type="AlphaFoldDB" id="A0A0G3HHE0"/>
<feature type="binding site" evidence="9">
    <location>
        <begin position="147"/>
        <end position="149"/>
    </location>
    <ligand>
        <name>FAD</name>
        <dbReference type="ChEBI" id="CHEBI:57692"/>
    </ligand>
</feature>
<dbReference type="NCBIfam" id="NF005884">
    <property type="entry name" value="PRK07846.1"/>
    <property type="match status" value="1"/>
</dbReference>
<evidence type="ECO:0000256" key="11">
    <source>
        <dbReference type="RuleBase" id="RU003691"/>
    </source>
</evidence>
<evidence type="ECO:0000256" key="10">
    <source>
        <dbReference type="PIRSR" id="PIRSR000350-4"/>
    </source>
</evidence>
<dbReference type="SUPFAM" id="SSF51905">
    <property type="entry name" value="FAD/NAD(P)-binding domain"/>
    <property type="match status" value="1"/>
</dbReference>
<dbReference type="InterPro" id="IPR023753">
    <property type="entry name" value="FAD/NAD-binding_dom"/>
</dbReference>
<dbReference type="EC" id="1.8.1.15" evidence="14"/>
<dbReference type="SUPFAM" id="SSF55424">
    <property type="entry name" value="FAD/NAD-linked reductases, dimerisation (C-terminal) domain"/>
    <property type="match status" value="1"/>
</dbReference>
<evidence type="ECO:0000256" key="3">
    <source>
        <dbReference type="ARBA" id="ARBA00022827"/>
    </source>
</evidence>
<dbReference type="InterPro" id="IPR016156">
    <property type="entry name" value="FAD/NAD-linked_Rdtase_dimer_sf"/>
</dbReference>
<dbReference type="PIRSF" id="PIRSF000350">
    <property type="entry name" value="Mercury_reductase_MerA"/>
    <property type="match status" value="1"/>
</dbReference>
<feature type="binding site" evidence="9">
    <location>
        <position position="269"/>
    </location>
    <ligand>
        <name>NAD(+)</name>
        <dbReference type="ChEBI" id="CHEBI:57540"/>
    </ligand>
</feature>
<dbReference type="GO" id="GO:0050627">
    <property type="term" value="F:mycothione reductase [NAD(P)H] activity"/>
    <property type="evidence" value="ECO:0007669"/>
    <property type="project" value="UniProtKB-EC"/>
</dbReference>
<keyword evidence="15" id="KW-1185">Reference proteome</keyword>
<dbReference type="PRINTS" id="PR00368">
    <property type="entry name" value="FADPNR"/>
</dbReference>
<keyword evidence="5 11" id="KW-0560">Oxidoreductase</keyword>
<keyword evidence="7 11" id="KW-0676">Redox-active center</keyword>
<dbReference type="PATRIC" id="fig|1072256.5.peg.1338"/>
<feature type="active site" description="Proton acceptor" evidence="8">
    <location>
        <position position="445"/>
    </location>
</feature>
<evidence type="ECO:0000256" key="2">
    <source>
        <dbReference type="ARBA" id="ARBA00022630"/>
    </source>
</evidence>
<name>A0A0G3HHE0_9CORY</name>
<proteinExistence type="inferred from homology"/>
<protein>
    <submittedName>
        <fullName evidence="14">Mycothione reductase</fullName>
        <ecNumber evidence="14">1.8.1.15</ecNumber>
    </submittedName>
</protein>
<evidence type="ECO:0000256" key="7">
    <source>
        <dbReference type="ARBA" id="ARBA00023284"/>
    </source>
</evidence>
<keyword evidence="9" id="KW-0520">NAD</keyword>
<dbReference type="InterPro" id="IPR001100">
    <property type="entry name" value="Pyr_nuc-diS_OxRdtase"/>
</dbReference>
<feature type="domain" description="Pyridine nucleotide-disulphide oxidoreductase dimerisation" evidence="12">
    <location>
        <begin position="346"/>
        <end position="455"/>
    </location>
</feature>
<reference evidence="15" key="2">
    <citation type="submission" date="2015-05" db="EMBL/GenBank/DDBJ databases">
        <title>Complete genome sequence of Corynebacterium uterequi DSM 45634, isolated from the uterus of a maiden mare.</title>
        <authorList>
            <person name="Ruckert C."/>
            <person name="Albersmeier A."/>
            <person name="Winkler A."/>
            <person name="Tauch A."/>
        </authorList>
    </citation>
    <scope>NUCLEOTIDE SEQUENCE [LARGE SCALE GENOMIC DNA]</scope>
    <source>
        <strain evidence="15">DSM 45634</strain>
    </source>
</reference>
<dbReference type="PROSITE" id="PS00076">
    <property type="entry name" value="PYRIDINE_REDOX_1"/>
    <property type="match status" value="1"/>
</dbReference>
<dbReference type="STRING" id="1072256.CUTER_06770"/>
<keyword evidence="3 9" id="KW-0274">FAD</keyword>
<dbReference type="OrthoDB" id="9800167at2"/>
<reference evidence="14 15" key="1">
    <citation type="journal article" date="2015" name="Genome Announc.">
        <title>Virulence Factor Genes Detected in the Complete Genome Sequence of Corynebacterium uterequi DSM 45634, Isolated from the Uterus of a Maiden Mare.</title>
        <authorList>
            <person name="Ruckert C."/>
            <person name="Kriete M."/>
            <person name="Jaenicke S."/>
            <person name="Winkler A."/>
            <person name="Tauch A."/>
        </authorList>
    </citation>
    <scope>NUCLEOTIDE SEQUENCE [LARGE SCALE GENOMIC DNA]</scope>
    <source>
        <strain evidence="14 15">DSM 45634</strain>
    </source>
</reference>
<keyword evidence="2 11" id="KW-0285">Flavoprotein</keyword>
<dbReference type="InterPro" id="IPR036188">
    <property type="entry name" value="FAD/NAD-bd_sf"/>
</dbReference>
<dbReference type="Gene3D" id="3.30.390.30">
    <property type="match status" value="1"/>
</dbReference>
<dbReference type="GO" id="GO:0050660">
    <property type="term" value="F:flavin adenine dinucleotide binding"/>
    <property type="evidence" value="ECO:0007669"/>
    <property type="project" value="TreeGrafter"/>
</dbReference>